<dbReference type="InterPro" id="IPR011009">
    <property type="entry name" value="Kinase-like_dom_sf"/>
</dbReference>
<evidence type="ECO:0000256" key="2">
    <source>
        <dbReference type="SAM" id="SignalP"/>
    </source>
</evidence>
<comment type="caution">
    <text evidence="4">The sequence shown here is derived from an EMBL/GenBank/DDBJ whole genome shotgun (WGS) entry which is preliminary data.</text>
</comment>
<dbReference type="InterPro" id="IPR008266">
    <property type="entry name" value="Tyr_kinase_AS"/>
</dbReference>
<evidence type="ECO:0000313" key="4">
    <source>
        <dbReference type="EMBL" id="KAG1778254.1"/>
    </source>
</evidence>
<feature type="chain" id="PRO_5040516976" evidence="2">
    <location>
        <begin position="29"/>
        <end position="453"/>
    </location>
</feature>
<evidence type="ECO:0000256" key="1">
    <source>
        <dbReference type="SAM" id="MobiDB-lite"/>
    </source>
</evidence>
<organism evidence="4 5">
    <name type="scientific">Suillus placidus</name>
    <dbReference type="NCBI Taxonomy" id="48579"/>
    <lineage>
        <taxon>Eukaryota</taxon>
        <taxon>Fungi</taxon>
        <taxon>Dikarya</taxon>
        <taxon>Basidiomycota</taxon>
        <taxon>Agaricomycotina</taxon>
        <taxon>Agaricomycetes</taxon>
        <taxon>Agaricomycetidae</taxon>
        <taxon>Boletales</taxon>
        <taxon>Suillineae</taxon>
        <taxon>Suillaceae</taxon>
        <taxon>Suillus</taxon>
    </lineage>
</organism>
<dbReference type="PROSITE" id="PS00109">
    <property type="entry name" value="PROTEIN_KINASE_TYR"/>
    <property type="match status" value="1"/>
</dbReference>
<keyword evidence="4" id="KW-0808">Transferase</keyword>
<dbReference type="PANTHER" id="PTHR44329:SF214">
    <property type="entry name" value="PROTEIN KINASE DOMAIN-CONTAINING PROTEIN"/>
    <property type="match status" value="1"/>
</dbReference>
<dbReference type="SUPFAM" id="SSF56112">
    <property type="entry name" value="Protein kinase-like (PK-like)"/>
    <property type="match status" value="1"/>
</dbReference>
<dbReference type="PROSITE" id="PS50011">
    <property type="entry name" value="PROTEIN_KINASE_DOM"/>
    <property type="match status" value="1"/>
</dbReference>
<name>A0A9P6ZWT4_9AGAM</name>
<gene>
    <name evidence="4" type="ORF">EV702DRAFT_172079</name>
</gene>
<feature type="region of interest" description="Disordered" evidence="1">
    <location>
        <begin position="30"/>
        <end position="81"/>
    </location>
</feature>
<evidence type="ECO:0000313" key="5">
    <source>
        <dbReference type="Proteomes" id="UP000714275"/>
    </source>
</evidence>
<dbReference type="EMBL" id="JABBWD010000016">
    <property type="protein sequence ID" value="KAG1778254.1"/>
    <property type="molecule type" value="Genomic_DNA"/>
</dbReference>
<dbReference type="Gene3D" id="1.10.510.10">
    <property type="entry name" value="Transferase(Phosphotransferase) domain 1"/>
    <property type="match status" value="1"/>
</dbReference>
<dbReference type="Pfam" id="PF07714">
    <property type="entry name" value="PK_Tyr_Ser-Thr"/>
    <property type="match status" value="1"/>
</dbReference>
<evidence type="ECO:0000259" key="3">
    <source>
        <dbReference type="PROSITE" id="PS50011"/>
    </source>
</evidence>
<dbReference type="Proteomes" id="UP000714275">
    <property type="component" value="Unassembled WGS sequence"/>
</dbReference>
<dbReference type="InterPro" id="IPR051681">
    <property type="entry name" value="Ser/Thr_Kinases-Pseudokinases"/>
</dbReference>
<feature type="compositionally biased region" description="Basic and acidic residues" evidence="1">
    <location>
        <begin position="54"/>
        <end position="63"/>
    </location>
</feature>
<keyword evidence="4" id="KW-0418">Kinase</keyword>
<accession>A0A9P6ZWT4</accession>
<feature type="signal peptide" evidence="2">
    <location>
        <begin position="1"/>
        <end position="28"/>
    </location>
</feature>
<sequence>MASSSLISIITWCRSILCFLFSKRLAGSDPTTGGKDTNADQDDAPNDVNGPSRQKHELPEHKSTTGTLAAAGSQDSVDDVLHTGSSSAAASLLSIVPTQIRTTNSHHKPAERTPKLQLFSKMPQTVQFWATSLGVSPISSPQSIPNSNLNDPTNRMDTLPDLTGQLNRTSSYATSFGGLSDIWRCTWNRNGNIVVVAVKSIRSQALDEEDAKKKSRRLGRELKVWSRLRHDNIVPLYGTVSGFGQFISLVCPWYDNGSLSGYLESHGETLSITNRFQLLSDVSAGLQYLHSCSIVHGDLTGSNVLISSDGRAHLSDFGLSVIVVEFVGMSYFTSALSGTVRWIAPELLAIPEEEGAITIPTSNSDIYSFGCILFQALTGKPPYSEFKRDAQVVVAISLGTKPSRPEFPAIIDRHWSFILNCWSIKDCRPSSQQVDEYIKGQLYLLQQDISSPN</sequence>
<proteinExistence type="predicted"/>
<reference evidence="4" key="1">
    <citation type="journal article" date="2020" name="New Phytol.">
        <title>Comparative genomics reveals dynamic genome evolution in host specialist ectomycorrhizal fungi.</title>
        <authorList>
            <person name="Lofgren L.A."/>
            <person name="Nguyen N.H."/>
            <person name="Vilgalys R."/>
            <person name="Ruytinx J."/>
            <person name="Liao H.L."/>
            <person name="Branco S."/>
            <person name="Kuo A."/>
            <person name="LaButti K."/>
            <person name="Lipzen A."/>
            <person name="Andreopoulos W."/>
            <person name="Pangilinan J."/>
            <person name="Riley R."/>
            <person name="Hundley H."/>
            <person name="Na H."/>
            <person name="Barry K."/>
            <person name="Grigoriev I.V."/>
            <person name="Stajich J.E."/>
            <person name="Kennedy P.G."/>
        </authorList>
    </citation>
    <scope>NUCLEOTIDE SEQUENCE</scope>
    <source>
        <strain evidence="4">DOB743</strain>
    </source>
</reference>
<dbReference type="InterPro" id="IPR000719">
    <property type="entry name" value="Prot_kinase_dom"/>
</dbReference>
<dbReference type="AlphaFoldDB" id="A0A9P6ZWT4"/>
<dbReference type="OrthoDB" id="346907at2759"/>
<dbReference type="GO" id="GO:0004674">
    <property type="term" value="F:protein serine/threonine kinase activity"/>
    <property type="evidence" value="ECO:0007669"/>
    <property type="project" value="TreeGrafter"/>
</dbReference>
<protein>
    <submittedName>
        <fullName evidence="4">Kinase-like domain-containing protein</fullName>
    </submittedName>
</protein>
<feature type="domain" description="Protein kinase" evidence="3">
    <location>
        <begin position="168"/>
        <end position="444"/>
    </location>
</feature>
<dbReference type="InterPro" id="IPR001245">
    <property type="entry name" value="Ser-Thr/Tyr_kinase_cat_dom"/>
</dbReference>
<keyword evidence="5" id="KW-1185">Reference proteome</keyword>
<dbReference type="GO" id="GO:0005524">
    <property type="term" value="F:ATP binding"/>
    <property type="evidence" value="ECO:0007669"/>
    <property type="project" value="InterPro"/>
</dbReference>
<keyword evidence="2" id="KW-0732">Signal</keyword>
<dbReference type="PANTHER" id="PTHR44329">
    <property type="entry name" value="SERINE/THREONINE-PROTEIN KINASE TNNI3K-RELATED"/>
    <property type="match status" value="1"/>
</dbReference>